<feature type="compositionally biased region" description="Low complexity" evidence="1">
    <location>
        <begin position="1"/>
        <end position="11"/>
    </location>
</feature>
<dbReference type="AlphaFoldDB" id="A0A165IZJ7"/>
<evidence type="ECO:0000313" key="3">
    <source>
        <dbReference type="EMBL" id="KZV94102.1"/>
    </source>
</evidence>
<feature type="domain" description="Fungal-type protein kinase" evidence="2">
    <location>
        <begin position="396"/>
        <end position="607"/>
    </location>
</feature>
<dbReference type="Pfam" id="PF17667">
    <property type="entry name" value="Pkinase_fungal"/>
    <property type="match status" value="1"/>
</dbReference>
<accession>A0A165IZJ7</accession>
<dbReference type="OrthoDB" id="5569250at2759"/>
<dbReference type="InterPro" id="IPR040976">
    <property type="entry name" value="Pkinase_fungal"/>
</dbReference>
<proteinExistence type="predicted"/>
<dbReference type="SUPFAM" id="SSF56112">
    <property type="entry name" value="Protein kinase-like (PK-like)"/>
    <property type="match status" value="1"/>
</dbReference>
<feature type="region of interest" description="Disordered" evidence="1">
    <location>
        <begin position="742"/>
        <end position="773"/>
    </location>
</feature>
<gene>
    <name evidence="3" type="ORF">EXIGLDRAFT_835190</name>
</gene>
<dbReference type="Proteomes" id="UP000077266">
    <property type="component" value="Unassembled WGS sequence"/>
</dbReference>
<evidence type="ECO:0000313" key="4">
    <source>
        <dbReference type="Proteomes" id="UP000077266"/>
    </source>
</evidence>
<organism evidence="3 4">
    <name type="scientific">Exidia glandulosa HHB12029</name>
    <dbReference type="NCBI Taxonomy" id="1314781"/>
    <lineage>
        <taxon>Eukaryota</taxon>
        <taxon>Fungi</taxon>
        <taxon>Dikarya</taxon>
        <taxon>Basidiomycota</taxon>
        <taxon>Agaricomycotina</taxon>
        <taxon>Agaricomycetes</taxon>
        <taxon>Auriculariales</taxon>
        <taxon>Exidiaceae</taxon>
        <taxon>Exidia</taxon>
    </lineage>
</organism>
<feature type="compositionally biased region" description="Low complexity" evidence="1">
    <location>
        <begin position="18"/>
        <end position="32"/>
    </location>
</feature>
<reference evidence="3 4" key="1">
    <citation type="journal article" date="2016" name="Mol. Biol. Evol.">
        <title>Comparative Genomics of Early-Diverging Mushroom-Forming Fungi Provides Insights into the Origins of Lignocellulose Decay Capabilities.</title>
        <authorList>
            <person name="Nagy L.G."/>
            <person name="Riley R."/>
            <person name="Tritt A."/>
            <person name="Adam C."/>
            <person name="Daum C."/>
            <person name="Floudas D."/>
            <person name="Sun H."/>
            <person name="Yadav J.S."/>
            <person name="Pangilinan J."/>
            <person name="Larsson K.H."/>
            <person name="Matsuura K."/>
            <person name="Barry K."/>
            <person name="Labutti K."/>
            <person name="Kuo R."/>
            <person name="Ohm R.A."/>
            <person name="Bhattacharya S.S."/>
            <person name="Shirouzu T."/>
            <person name="Yoshinaga Y."/>
            <person name="Martin F.M."/>
            <person name="Grigoriev I.V."/>
            <person name="Hibbett D.S."/>
        </authorList>
    </citation>
    <scope>NUCLEOTIDE SEQUENCE [LARGE SCALE GENOMIC DNA]</scope>
    <source>
        <strain evidence="3 4">HHB12029</strain>
    </source>
</reference>
<dbReference type="InParanoid" id="A0A165IZJ7"/>
<dbReference type="Gene3D" id="1.10.510.10">
    <property type="entry name" value="Transferase(Phosphotransferase) domain 1"/>
    <property type="match status" value="1"/>
</dbReference>
<protein>
    <recommendedName>
        <fullName evidence="2">Fungal-type protein kinase domain-containing protein</fullName>
    </recommendedName>
</protein>
<feature type="region of interest" description="Disordered" evidence="1">
    <location>
        <begin position="1"/>
        <end position="35"/>
    </location>
</feature>
<evidence type="ECO:0000259" key="2">
    <source>
        <dbReference type="Pfam" id="PF17667"/>
    </source>
</evidence>
<sequence>MSSSSSSSSSSVAPGLGSWRSSSGSSSSAPSSHYPYGTGNSSILEKDAPPEVPLSVFDAAVLCSDLDGLHVLVDEACERYSTVTRSMAQSTDVVHDILELLNGLSKLYTEHFYEPPDKRIEFIDHSHAALSHHPRKSTVMRPHIIAVHSRIAKSWRSSHTGNAARPPAVPWHHVQAAVLVDTLSDDAHALDRCASFLGALNQARPDLPGSFSVTATRQSCCLLWSDVSTVCSTPRSAWSDRATMSSLLQFVYRLHDPAQTDLTVQLESTSSADDTTSAASHSGYDSAPVWLIEDENGSAYRATHVLAVGRPWSQKNWVAAATQRRASGAMDFMDCPRVVVKDSWPLVANEDTSESAILEHIHADGDIPGVCRVLSSFPVRSDGYELGNLFVAGLAYRRRRKRRLILDGTAEDIYTCTSVVDFLKVMYDVIEVLRHIHETRGILHRDISLRNILRAAADAAPLVSARREGSPIFINDVLSHKYPNTRAGRGPLSVLVDFDNAFWHGKSPDRGLRAPVGTPEFVARTVSTAFEMPYRLPPARIRPLEGSAKECFLHAFGEERYDALPTAISATREVFNQTDDGESPVPDDRRVHSPRHDIESCFFVIVHFLITALPEGADPRDDNVGKGTGVCRSLENYEMGQAYDTRACVWGMGSAGWLQAMHRALHSFVRFLLSMATLFNPTYDLHSPPLPLYHLHDAVQRLLLAEICRALDDNTDVALDIHRRRDLGSVYDISPLWSMAAPNTPAPSSGSSRKRRAESSTCDSDDTRRRRLS</sequence>
<evidence type="ECO:0000256" key="1">
    <source>
        <dbReference type="SAM" id="MobiDB-lite"/>
    </source>
</evidence>
<dbReference type="EMBL" id="KV425978">
    <property type="protein sequence ID" value="KZV94102.1"/>
    <property type="molecule type" value="Genomic_DNA"/>
</dbReference>
<keyword evidence="4" id="KW-1185">Reference proteome</keyword>
<dbReference type="InterPro" id="IPR011009">
    <property type="entry name" value="Kinase-like_dom_sf"/>
</dbReference>
<name>A0A165IZJ7_EXIGL</name>